<dbReference type="Proteomes" id="UP000199071">
    <property type="component" value="Unassembled WGS sequence"/>
</dbReference>
<gene>
    <name evidence="2" type="ORF">SAMN02982931_02496</name>
</gene>
<proteinExistence type="predicted"/>
<evidence type="ECO:0000313" key="2">
    <source>
        <dbReference type="EMBL" id="SDB32221.1"/>
    </source>
</evidence>
<dbReference type="Pfam" id="PF00027">
    <property type="entry name" value="cNMP_binding"/>
    <property type="match status" value="1"/>
</dbReference>
<dbReference type="InterPro" id="IPR000595">
    <property type="entry name" value="cNMP-bd_dom"/>
</dbReference>
<name>A0A1G6CHB2_9HYPH</name>
<organism evidence="2 3">
    <name type="scientific">Bauldia litoralis</name>
    <dbReference type="NCBI Taxonomy" id="665467"/>
    <lineage>
        <taxon>Bacteria</taxon>
        <taxon>Pseudomonadati</taxon>
        <taxon>Pseudomonadota</taxon>
        <taxon>Alphaproteobacteria</taxon>
        <taxon>Hyphomicrobiales</taxon>
        <taxon>Kaistiaceae</taxon>
        <taxon>Bauldia</taxon>
    </lineage>
</organism>
<dbReference type="RefSeq" id="WP_090876740.1">
    <property type="nucleotide sequence ID" value="NZ_FMXQ01000004.1"/>
</dbReference>
<dbReference type="SUPFAM" id="SSF51206">
    <property type="entry name" value="cAMP-binding domain-like"/>
    <property type="match status" value="1"/>
</dbReference>
<keyword evidence="3" id="KW-1185">Reference proteome</keyword>
<protein>
    <submittedName>
        <fullName evidence="2">Cyclic nucleotide-binding domain-containing protein</fullName>
    </submittedName>
</protein>
<dbReference type="AlphaFoldDB" id="A0A1G6CHB2"/>
<dbReference type="InterPro" id="IPR018490">
    <property type="entry name" value="cNMP-bd_dom_sf"/>
</dbReference>
<dbReference type="STRING" id="665467.SAMN02982931_02496"/>
<dbReference type="InterPro" id="IPR014710">
    <property type="entry name" value="RmlC-like_jellyroll"/>
</dbReference>
<dbReference type="SMART" id="SM00100">
    <property type="entry name" value="cNMP"/>
    <property type="match status" value="1"/>
</dbReference>
<evidence type="ECO:0000313" key="3">
    <source>
        <dbReference type="Proteomes" id="UP000199071"/>
    </source>
</evidence>
<dbReference type="Gene3D" id="2.60.120.10">
    <property type="entry name" value="Jelly Rolls"/>
    <property type="match status" value="1"/>
</dbReference>
<feature type="domain" description="Cyclic nucleotide-binding" evidence="1">
    <location>
        <begin position="1"/>
        <end position="80"/>
    </location>
</feature>
<reference evidence="2 3" key="1">
    <citation type="submission" date="2016-10" db="EMBL/GenBank/DDBJ databases">
        <authorList>
            <person name="de Groot N.N."/>
        </authorList>
    </citation>
    <scope>NUCLEOTIDE SEQUENCE [LARGE SCALE GENOMIC DNA]</scope>
    <source>
        <strain evidence="2 3">ATCC 35022</strain>
    </source>
</reference>
<accession>A0A1G6CHB2</accession>
<dbReference type="PROSITE" id="PS50042">
    <property type="entry name" value="CNMP_BINDING_3"/>
    <property type="match status" value="1"/>
</dbReference>
<dbReference type="OrthoDB" id="192231at2"/>
<dbReference type="CDD" id="cd00038">
    <property type="entry name" value="CAP_ED"/>
    <property type="match status" value="1"/>
</dbReference>
<evidence type="ECO:0000259" key="1">
    <source>
        <dbReference type="PROSITE" id="PS50042"/>
    </source>
</evidence>
<dbReference type="EMBL" id="FMXQ01000004">
    <property type="protein sequence ID" value="SDB32221.1"/>
    <property type="molecule type" value="Genomic_DNA"/>
</dbReference>
<sequence>MRDILDHCGDIPLERFDAGAVMLEEGQWSGRLLVLEEGEVEVLRGDTRVALIAEPGSMFGEMSVLLDVPHTATVRALSPVTARLADDGAAFLKRHPEIAFFLARLLAQRLNAATTYLVDIKQQFEGHGDHLGMVGEVLDALIHNQQDDFTPGSDREPDPRM</sequence>